<feature type="domain" description="Histidine kinase" evidence="8">
    <location>
        <begin position="671"/>
        <end position="929"/>
    </location>
</feature>
<feature type="modified residue" description="4-aspartylphosphate" evidence="6">
    <location>
        <position position="1259"/>
    </location>
</feature>
<dbReference type="SUPFAM" id="SSF55781">
    <property type="entry name" value="GAF domain-like"/>
    <property type="match status" value="1"/>
</dbReference>
<evidence type="ECO:0000256" key="4">
    <source>
        <dbReference type="ARBA" id="ARBA00022679"/>
    </source>
</evidence>
<dbReference type="SMART" id="SM00387">
    <property type="entry name" value="HATPase_c"/>
    <property type="match status" value="1"/>
</dbReference>
<dbReference type="Gene3D" id="1.10.287.130">
    <property type="match status" value="1"/>
</dbReference>
<evidence type="ECO:0000256" key="3">
    <source>
        <dbReference type="ARBA" id="ARBA00022553"/>
    </source>
</evidence>
<proteinExistence type="predicted"/>
<dbReference type="GO" id="GO:0005886">
    <property type="term" value="C:plasma membrane"/>
    <property type="evidence" value="ECO:0007669"/>
    <property type="project" value="TreeGrafter"/>
</dbReference>
<dbReference type="PANTHER" id="PTHR43047">
    <property type="entry name" value="TWO-COMPONENT HISTIDINE PROTEIN KINASE"/>
    <property type="match status" value="1"/>
</dbReference>
<dbReference type="OrthoDB" id="303614at2759"/>
<dbReference type="SUPFAM" id="SSF55874">
    <property type="entry name" value="ATPase domain of HSP90 chaperone/DNA topoisomerase II/histidine kinase"/>
    <property type="match status" value="1"/>
</dbReference>
<feature type="region of interest" description="Disordered" evidence="7">
    <location>
        <begin position="1080"/>
        <end position="1202"/>
    </location>
</feature>
<evidence type="ECO:0000313" key="11">
    <source>
        <dbReference type="Proteomes" id="UP000281245"/>
    </source>
</evidence>
<dbReference type="SMART" id="SM00448">
    <property type="entry name" value="REC"/>
    <property type="match status" value="1"/>
</dbReference>
<feature type="region of interest" description="Disordered" evidence="7">
    <location>
        <begin position="381"/>
        <end position="407"/>
    </location>
</feature>
<sequence length="1332" mass="145923">MSEATQRQQAQRDSPPVGGGFRPTTELSREREVFRYLHAWTSLAPPHSLHRAAFPNGDEPLPTPEPCGDTALTAFAQLCALRMRARRAMVSLVSAGVEYVLAEATRTMSLQYDTTEDPADALWLGCCCFPRSDGLNDLAMGQWRKAASIRDTDVGPRHYFKDGLSEHWCIVSDVTERPEYQERAFAQRAPDLRFFCSIPLRGPNGAVLGALSIMNDKPRYGVSAAEMLFLEDNADTICEHLQTSFIRSQQQRSENFIQALGLFNCQKSSLRDWWIGRDNDRIKKKGRYHVEPEASSQDQQDRLDNEFGKQENAGFSVASVRRLRRTDSEIREARGDGVISPNPMSEVNANTNAARMRQGVAGQDFTLPNKPAQQQVEFTNETVPQTATRNRPKAKRAAASAEKVKEHPETFDLAKAIESTYARASNLVREAIHGEGAVFADAKAASAAIRNRNGTEIESGPSSGEANSSDPSPDSILLNPGDPPLDSGLNSMSEGDTSDRVSPKRTCAVTGFSTRSRSTLTGSSSNHRFALTETELRRLIKRYPSGKIFNIADSGGIYSSSGDEDVGRSEEASDELKPSASSARRTPVARDAKRLSQIMVGARTIAFYPIWDDASELYSSALFVWSITPLRYFDPSVEMNYLAAFGHSLTAELAHLNALASEKAKGSFISSISHELRSPLHGVLAGAEFLQESYLTPYQQEMTLTITLAGRTLLNTVDQILDYSKISNRSRNSNRPSGGSTSSEAGQGLFAESFDLAKLTEEVVESVTSAHRFELNSRDIMKSSNLPASSSGSQPAARDLAVIVNVAKRANWWVTLSKGSWTRVITNLVGNALKYTKSGTLTVSLDAENLDRKRATVVLAIQDTGVGMSKQFVSTDLFTPYKQADFDQVGTGLGLSIVKEIAKDLRAKLDCYSEPNKGTRMSMELDVSFVEPGPEDTEDEDRSLMEKSRSFAEFAVHSVDLEVEPYSKVPLSVSQTKRSVLSTAAEWLGCITTSGPLMSFGPQTRACVIAESNLRQLAGADSGALSRALEVMAEKNIRLFVLGQSVLSTMPTMTFEGFPLEPIYVHQPFGPRKMIRTIAGGETHPLPTSPSRSSTYRSRGKPTTPFNLRATGRSSDVEGDSFPWNTGFTPIRDLPGPPPNDKDSQSFRSHPGPEASQASPTSQHRRRPSQPDSPSAVASTANTSKTDVLHAEHSPELQDETAAREQQAVLLVEDNNINMQLLKALMKKLKLPFDTARNGREALDLWSANPSKYLMILTDISMPVMDGNEATAAIRAEERKRKLPETLIVAVTGVIDAGAKKASFDAGVNRWFTKPVKMKDLSALVAEVRREA</sequence>
<keyword evidence="3 6" id="KW-0597">Phosphoprotein</keyword>
<dbReference type="Pfam" id="PF02518">
    <property type="entry name" value="HATPase_c"/>
    <property type="match status" value="1"/>
</dbReference>
<dbReference type="Gene3D" id="3.40.50.2300">
    <property type="match status" value="1"/>
</dbReference>
<dbReference type="PRINTS" id="PR00344">
    <property type="entry name" value="BCTRLSENSOR"/>
</dbReference>
<dbReference type="Pfam" id="PF00072">
    <property type="entry name" value="Response_reg"/>
    <property type="match status" value="1"/>
</dbReference>
<reference evidence="10 11" key="1">
    <citation type="journal article" date="2018" name="BMC Genomics">
        <title>Genomic evidence for intraspecific hybridization in a clonal and extremely halotolerant yeast.</title>
        <authorList>
            <person name="Gostincar C."/>
            <person name="Stajich J.E."/>
            <person name="Zupancic J."/>
            <person name="Zalar P."/>
            <person name="Gunde-Cimerman N."/>
        </authorList>
    </citation>
    <scope>NUCLEOTIDE SEQUENCE [LARGE SCALE GENOMIC DNA]</scope>
    <source>
        <strain evidence="10 11">EXF-6656</strain>
    </source>
</reference>
<feature type="compositionally biased region" description="Basic and acidic residues" evidence="7">
    <location>
        <begin position="565"/>
        <end position="577"/>
    </location>
</feature>
<dbReference type="InterPro" id="IPR004358">
    <property type="entry name" value="Sig_transdc_His_kin-like_C"/>
</dbReference>
<dbReference type="VEuPathDB" id="FungiDB:BTJ68_05289"/>
<comment type="catalytic activity">
    <reaction evidence="1">
        <text>ATP + protein L-histidine = ADP + protein N-phospho-L-histidine.</text>
        <dbReference type="EC" id="2.7.13.3"/>
    </reaction>
</comment>
<dbReference type="Gene3D" id="3.30.565.10">
    <property type="entry name" value="Histidine kinase-like ATPase, C-terminal domain"/>
    <property type="match status" value="1"/>
</dbReference>
<dbReference type="InterPro" id="IPR011006">
    <property type="entry name" value="CheY-like_superfamily"/>
</dbReference>
<evidence type="ECO:0000259" key="9">
    <source>
        <dbReference type="PROSITE" id="PS50110"/>
    </source>
</evidence>
<comment type="caution">
    <text evidence="10">The sequence shown here is derived from an EMBL/GenBank/DDBJ whole genome shotgun (WGS) entry which is preliminary data.</text>
</comment>
<feature type="compositionally biased region" description="Polar residues" evidence="7">
    <location>
        <begin position="1170"/>
        <end position="1186"/>
    </location>
</feature>
<dbReference type="PROSITE" id="PS50110">
    <property type="entry name" value="RESPONSE_REGULATORY"/>
    <property type="match status" value="1"/>
</dbReference>
<dbReference type="SUPFAM" id="SSF52172">
    <property type="entry name" value="CheY-like"/>
    <property type="match status" value="1"/>
</dbReference>
<dbReference type="GO" id="GO:0009927">
    <property type="term" value="F:histidine phosphotransfer kinase activity"/>
    <property type="evidence" value="ECO:0007669"/>
    <property type="project" value="TreeGrafter"/>
</dbReference>
<feature type="domain" description="Response regulatory" evidence="9">
    <location>
        <begin position="1208"/>
        <end position="1329"/>
    </location>
</feature>
<dbReference type="SUPFAM" id="SSF47384">
    <property type="entry name" value="Homodimeric domain of signal transducing histidine kinase"/>
    <property type="match status" value="1"/>
</dbReference>
<keyword evidence="5" id="KW-0418">Kinase</keyword>
<evidence type="ECO:0000256" key="5">
    <source>
        <dbReference type="ARBA" id="ARBA00022777"/>
    </source>
</evidence>
<protein>
    <recommendedName>
        <fullName evidence="2">histidine kinase</fullName>
        <ecNumber evidence="2">2.7.13.3</ecNumber>
    </recommendedName>
</protein>
<dbReference type="GO" id="GO:0000155">
    <property type="term" value="F:phosphorelay sensor kinase activity"/>
    <property type="evidence" value="ECO:0007669"/>
    <property type="project" value="InterPro"/>
</dbReference>
<dbReference type="InterPro" id="IPR003594">
    <property type="entry name" value="HATPase_dom"/>
</dbReference>
<dbReference type="PANTHER" id="PTHR43047:SF72">
    <property type="entry name" value="OSMOSENSING HISTIDINE PROTEIN KINASE SLN1"/>
    <property type="match status" value="1"/>
</dbReference>
<feature type="region of interest" description="Disordered" evidence="7">
    <location>
        <begin position="1"/>
        <end position="25"/>
    </location>
</feature>
<feature type="compositionally biased region" description="Low complexity" evidence="7">
    <location>
        <begin position="1083"/>
        <end position="1097"/>
    </location>
</feature>
<dbReference type="InterPro" id="IPR001789">
    <property type="entry name" value="Sig_transdc_resp-reg_receiver"/>
</dbReference>
<dbReference type="EMBL" id="QWIJ01000174">
    <property type="protein sequence ID" value="RMX86295.1"/>
    <property type="molecule type" value="Genomic_DNA"/>
</dbReference>
<evidence type="ECO:0000313" key="10">
    <source>
        <dbReference type="EMBL" id="RMX86295.1"/>
    </source>
</evidence>
<dbReference type="InterPro" id="IPR036097">
    <property type="entry name" value="HisK_dim/P_sf"/>
</dbReference>
<evidence type="ECO:0000256" key="7">
    <source>
        <dbReference type="SAM" id="MobiDB-lite"/>
    </source>
</evidence>
<dbReference type="EC" id="2.7.13.3" evidence="2"/>
<feature type="compositionally biased region" description="Low complexity" evidence="7">
    <location>
        <begin position="510"/>
        <end position="525"/>
    </location>
</feature>
<gene>
    <name evidence="10" type="ORF">D0869_03191</name>
</gene>
<evidence type="ECO:0000256" key="1">
    <source>
        <dbReference type="ARBA" id="ARBA00000085"/>
    </source>
</evidence>
<dbReference type="CDD" id="cd00082">
    <property type="entry name" value="HisKA"/>
    <property type="match status" value="1"/>
</dbReference>
<dbReference type="InterPro" id="IPR003661">
    <property type="entry name" value="HisK_dim/P_dom"/>
</dbReference>
<dbReference type="PROSITE" id="PS50109">
    <property type="entry name" value="HIS_KIN"/>
    <property type="match status" value="1"/>
</dbReference>
<feature type="region of interest" description="Disordered" evidence="7">
    <location>
        <begin position="560"/>
        <end position="588"/>
    </location>
</feature>
<organism evidence="10 11">
    <name type="scientific">Hortaea werneckii</name>
    <name type="common">Black yeast</name>
    <name type="synonym">Cladosporium werneckii</name>
    <dbReference type="NCBI Taxonomy" id="91943"/>
    <lineage>
        <taxon>Eukaryota</taxon>
        <taxon>Fungi</taxon>
        <taxon>Dikarya</taxon>
        <taxon>Ascomycota</taxon>
        <taxon>Pezizomycotina</taxon>
        <taxon>Dothideomycetes</taxon>
        <taxon>Dothideomycetidae</taxon>
        <taxon>Mycosphaerellales</taxon>
        <taxon>Teratosphaeriaceae</taxon>
        <taxon>Hortaea</taxon>
    </lineage>
</organism>
<dbReference type="CDD" id="cd17546">
    <property type="entry name" value="REC_hyHK_CKI1_RcsC-like"/>
    <property type="match status" value="1"/>
</dbReference>
<dbReference type="Pfam" id="PF00512">
    <property type="entry name" value="HisKA"/>
    <property type="match status" value="1"/>
</dbReference>
<dbReference type="Proteomes" id="UP000281245">
    <property type="component" value="Unassembled WGS sequence"/>
</dbReference>
<dbReference type="InterPro" id="IPR005467">
    <property type="entry name" value="His_kinase_dom"/>
</dbReference>
<evidence type="ECO:0000259" key="8">
    <source>
        <dbReference type="PROSITE" id="PS50109"/>
    </source>
</evidence>
<feature type="compositionally biased region" description="Polar residues" evidence="7">
    <location>
        <begin position="453"/>
        <end position="472"/>
    </location>
</feature>
<evidence type="ECO:0000256" key="6">
    <source>
        <dbReference type="PROSITE-ProRule" id="PRU00169"/>
    </source>
</evidence>
<evidence type="ECO:0000256" key="2">
    <source>
        <dbReference type="ARBA" id="ARBA00012438"/>
    </source>
</evidence>
<dbReference type="SMART" id="SM00388">
    <property type="entry name" value="HisKA"/>
    <property type="match status" value="1"/>
</dbReference>
<name>A0A3M6X628_HORWE</name>
<feature type="compositionally biased region" description="Basic and acidic residues" evidence="7">
    <location>
        <begin position="1187"/>
        <end position="1196"/>
    </location>
</feature>
<accession>A0A3M6X628</accession>
<dbReference type="InterPro" id="IPR036890">
    <property type="entry name" value="HATPase_C_sf"/>
</dbReference>
<feature type="region of interest" description="Disordered" evidence="7">
    <location>
        <begin position="453"/>
        <end position="526"/>
    </location>
</feature>
<feature type="compositionally biased region" description="Polar residues" evidence="7">
    <location>
        <begin position="1"/>
        <end position="12"/>
    </location>
</feature>
<keyword evidence="4" id="KW-0808">Transferase</keyword>